<dbReference type="Gene3D" id="2.60.40.10">
    <property type="entry name" value="Immunoglobulins"/>
    <property type="match status" value="1"/>
</dbReference>
<feature type="domain" description="Beta-trefoil DNA-binding" evidence="9">
    <location>
        <begin position="622"/>
        <end position="958"/>
    </location>
</feature>
<dbReference type="InterPro" id="IPR036358">
    <property type="entry name" value="BTD_sf"/>
</dbReference>
<reference evidence="10" key="1">
    <citation type="submission" date="2013-08" db="EMBL/GenBank/DDBJ databases">
        <title>Gene expansion shapes genome architecture in the human pathogen Lichtheimia corymbifera: an evolutionary genomics analysis in the ancient terrestrial Mucorales (Mucoromycotina).</title>
        <authorList>
            <person name="Schwartze V.U."/>
            <person name="Winter S."/>
            <person name="Shelest E."/>
            <person name="Marcet-Houben M."/>
            <person name="Horn F."/>
            <person name="Wehner S."/>
            <person name="Hoffmann K."/>
            <person name="Riege K."/>
            <person name="Sammeth M."/>
            <person name="Nowrousian M."/>
            <person name="Valiante V."/>
            <person name="Linde J."/>
            <person name="Jacobsen I.D."/>
            <person name="Marz M."/>
            <person name="Brakhage A.A."/>
            <person name="Gabaldon T."/>
            <person name="Bocker S."/>
            <person name="Voigt K."/>
        </authorList>
    </citation>
    <scope>NUCLEOTIDE SEQUENCE [LARGE SCALE GENOMIC DNA]</scope>
    <source>
        <strain evidence="10">FSU 9682</strain>
    </source>
</reference>
<feature type="compositionally biased region" description="Polar residues" evidence="7">
    <location>
        <begin position="518"/>
        <end position="528"/>
    </location>
</feature>
<dbReference type="InterPro" id="IPR013783">
    <property type="entry name" value="Ig-like_fold"/>
</dbReference>
<dbReference type="VEuPathDB" id="FungiDB:LCOR_09102.1"/>
<proteinExistence type="inferred from homology"/>
<feature type="domain" description="RBP-J/Cbf11/Cbf12 DNA binding" evidence="8">
    <location>
        <begin position="417"/>
        <end position="621"/>
    </location>
</feature>
<dbReference type="InterPro" id="IPR014756">
    <property type="entry name" value="Ig_E-set"/>
</dbReference>
<comment type="caution">
    <text evidence="10">The sequence shown here is derived from an EMBL/GenBank/DDBJ whole genome shotgun (WGS) entry which is preliminary data.</text>
</comment>
<dbReference type="PANTHER" id="PTHR10665">
    <property type="entry name" value="RECOMBINING BINDING PROTEIN SUPPRESSOR OF HAIRLESS"/>
    <property type="match status" value="1"/>
</dbReference>
<dbReference type="SUPFAM" id="SSF81296">
    <property type="entry name" value="E set domains"/>
    <property type="match status" value="1"/>
</dbReference>
<evidence type="ECO:0000259" key="8">
    <source>
        <dbReference type="SMART" id="SM01267"/>
    </source>
</evidence>
<sequence>MTAASTTPSPPQDTLHPTMIDELCPTHYTQRPLEDRHAIWSSSYLNQDNPTSSAGPMFWMPNNNIYHKQDDVQEATANETCATKQYDNEDNISLDLFTFNMHQHQSYNPGFTIPEEQAPSHDDLNRTFYQTGDGSDAVATALRTDKSTSASNADPNTPSSTTSLIAPISKVERDEDLSIYDNNSNMMPTLHRQQGSHNDNSNASSDRSYLLCSKLQVIDYGNAQREENEQHHQSFVISSSSPHNEHALSPNHPPPSISSSWWATMSPLTSSPSSKRHTQQPASLSFSDSDAVLNFLQSESDPFPVKFEKKSMCCHGACVNPVTNITPLLLLQQSNPSPDTQEWMPPPPNERSMVSEHSTFNQQQNHEGSSYTMMPSNGGSIDTGDHQLLIDNMKEWLRSHIRNYLLAPNPVAMGERTIVILTGKVAQKSYGTEKRFLCPPPTVILSGSTWWSSSSSSNEAGGGKVLPPILKVVMSTETSEIQEGQVDWYSTSGALVGQTGFPPPPPPPSPSPALHVAQQPSSCLSGRNSHGGRIRASFDRSTISTTDRDWYRIPKGDPLVGGKCVLKQLYVNDVEEGRRKQVECLARIHLADGTMVGTLASRSIKVISKPSKKRHNSANLDSCIRHGTLVSLFNRIRSQTVSTKYLGVSASPCQSNSSTTLPFMYPGQCHGDQPLPSKDKCFSARTGSWEPFVIWLVDTQWKPEQHPRQQASGRQDDIADEYIGANCASTLRGGVPYPSPPAIAIKNRTHQPLTIHYNQHVVLQCLTTGLVSPVMIIRKVDRASNAVFGGASIRQCYPHASKSTYGGEYGDEVLGEPVSQLHKVAFQMVTEDVSASESRHHQNDSMPQCGGPSTYLACFHDTVGMYRTSNTRKPMPHAAQHHHLDNTRLPTRRRIASMGGTSAYIGVPHLSTENDYNQELDLRAEPRSLQKRSRSISGGEGSIRFSASAGVLDPTSWTELGAYWSEKVPDSTIWTIVGTECAKYTIWQPSPQTSDNPQHMIPRVFSYSHSPSSTAQKDLSDPDPQQEQGSEPVYITLYGEHFSDQLDVWFGDIRSSRCEHVGRGQIVCKLPPKNTLINAVGVTWKNERLCTIPLLLATKDGKAVYKANKHYAFSP</sequence>
<organism evidence="10 11">
    <name type="scientific">Lichtheimia corymbifera JMRC:FSU:9682</name>
    <dbReference type="NCBI Taxonomy" id="1263082"/>
    <lineage>
        <taxon>Eukaryota</taxon>
        <taxon>Fungi</taxon>
        <taxon>Fungi incertae sedis</taxon>
        <taxon>Mucoromycota</taxon>
        <taxon>Mucoromycotina</taxon>
        <taxon>Mucoromycetes</taxon>
        <taxon>Mucorales</taxon>
        <taxon>Lichtheimiaceae</taxon>
        <taxon>Lichtheimia</taxon>
    </lineage>
</organism>
<evidence type="ECO:0000259" key="9">
    <source>
        <dbReference type="SMART" id="SM01268"/>
    </source>
</evidence>
<feature type="compositionally biased region" description="Polar residues" evidence="7">
    <location>
        <begin position="180"/>
        <end position="205"/>
    </location>
</feature>
<dbReference type="GO" id="GO:0005634">
    <property type="term" value="C:nucleus"/>
    <property type="evidence" value="ECO:0007669"/>
    <property type="project" value="UniProtKB-SubCell"/>
</dbReference>
<evidence type="ECO:0000256" key="3">
    <source>
        <dbReference type="ARBA" id="ARBA00023015"/>
    </source>
</evidence>
<dbReference type="InterPro" id="IPR015350">
    <property type="entry name" value="Beta-trefoil_DNA-bd_dom"/>
</dbReference>
<feature type="compositionally biased region" description="Polar residues" evidence="7">
    <location>
        <begin position="233"/>
        <end position="242"/>
    </location>
</feature>
<comment type="similarity">
    <text evidence="2">Belongs to the Su(H) family.</text>
</comment>
<evidence type="ECO:0000313" key="10">
    <source>
        <dbReference type="EMBL" id="CDH58230.1"/>
    </source>
</evidence>
<feature type="region of interest" description="Disordered" evidence="7">
    <location>
        <begin position="226"/>
        <end position="255"/>
    </location>
</feature>
<dbReference type="Gene3D" id="2.80.10.50">
    <property type="match status" value="1"/>
</dbReference>
<dbReference type="SUPFAM" id="SSF110217">
    <property type="entry name" value="DNA-binding protein LAG-1 (CSL)"/>
    <property type="match status" value="1"/>
</dbReference>
<dbReference type="SUPFAM" id="SSF49417">
    <property type="entry name" value="p53-like transcription factors"/>
    <property type="match status" value="2"/>
</dbReference>
<name>A0A068S897_9FUNG</name>
<feature type="compositionally biased region" description="Polar residues" evidence="7">
    <location>
        <begin position="147"/>
        <end position="164"/>
    </location>
</feature>
<dbReference type="InterPro" id="IPR040159">
    <property type="entry name" value="CLS_fam"/>
</dbReference>
<feature type="region of interest" description="Disordered" evidence="7">
    <location>
        <begin position="497"/>
        <end position="531"/>
    </location>
</feature>
<evidence type="ECO:0000256" key="2">
    <source>
        <dbReference type="ARBA" id="ARBA00009704"/>
    </source>
</evidence>
<feature type="region of interest" description="Disordered" evidence="7">
    <location>
        <begin position="989"/>
        <end position="1029"/>
    </location>
</feature>
<dbReference type="Pfam" id="PF20144">
    <property type="entry name" value="TIG_SUH"/>
    <property type="match status" value="1"/>
</dbReference>
<evidence type="ECO:0000256" key="4">
    <source>
        <dbReference type="ARBA" id="ARBA00023125"/>
    </source>
</evidence>
<keyword evidence="6" id="KW-0539">Nucleus</keyword>
<dbReference type="AlphaFoldDB" id="A0A068S897"/>
<dbReference type="OrthoDB" id="5600360at2759"/>
<dbReference type="GO" id="GO:0000978">
    <property type="term" value="F:RNA polymerase II cis-regulatory region sequence-specific DNA binding"/>
    <property type="evidence" value="ECO:0007669"/>
    <property type="project" value="InterPro"/>
</dbReference>
<dbReference type="Proteomes" id="UP000027586">
    <property type="component" value="Unassembled WGS sequence"/>
</dbReference>
<evidence type="ECO:0000313" key="11">
    <source>
        <dbReference type="Proteomes" id="UP000027586"/>
    </source>
</evidence>
<dbReference type="EMBL" id="CBTN010000054">
    <property type="protein sequence ID" value="CDH58230.1"/>
    <property type="molecule type" value="Genomic_DNA"/>
</dbReference>
<dbReference type="InterPro" id="IPR015351">
    <property type="entry name" value="RBP-J/Cbf11/Cbf12_DNA-bd"/>
</dbReference>
<dbReference type="InterPro" id="IPR037095">
    <property type="entry name" value="RBP-J/Cbf11_DNA-bd_sf"/>
</dbReference>
<keyword evidence="11" id="KW-1185">Reference proteome</keyword>
<dbReference type="SMART" id="SM01267">
    <property type="entry name" value="LAG1_DNAbind"/>
    <property type="match status" value="1"/>
</dbReference>
<dbReference type="Gene3D" id="2.60.40.1450">
    <property type="entry name" value="LAG1, DNA binding domain"/>
    <property type="match status" value="1"/>
</dbReference>
<evidence type="ECO:0000256" key="7">
    <source>
        <dbReference type="SAM" id="MobiDB-lite"/>
    </source>
</evidence>
<dbReference type="Pfam" id="PF09271">
    <property type="entry name" value="LAG1-DNAbind"/>
    <property type="match status" value="1"/>
</dbReference>
<evidence type="ECO:0000256" key="6">
    <source>
        <dbReference type="ARBA" id="ARBA00023242"/>
    </source>
</evidence>
<keyword evidence="5" id="KW-0804">Transcription</keyword>
<gene>
    <name evidence="10" type="ORF">LCOR_09102.1</name>
</gene>
<dbReference type="InterPro" id="IPR008967">
    <property type="entry name" value="p53-like_TF_DNA-bd_sf"/>
</dbReference>
<protein>
    <submittedName>
        <fullName evidence="10">Lag1-dnabind-domain-containing protein</fullName>
    </submittedName>
</protein>
<keyword evidence="3" id="KW-0805">Transcription regulation</keyword>
<feature type="compositionally biased region" description="Polar residues" evidence="7">
    <location>
        <begin position="1007"/>
        <end position="1029"/>
    </location>
</feature>
<dbReference type="STRING" id="1263082.A0A068S897"/>
<feature type="region of interest" description="Disordered" evidence="7">
    <location>
        <begin position="144"/>
        <end position="205"/>
    </location>
</feature>
<comment type="subcellular location">
    <subcellularLocation>
        <location evidence="1">Nucleus</location>
    </subcellularLocation>
</comment>
<feature type="compositionally biased region" description="Pro residues" evidence="7">
    <location>
        <begin position="501"/>
        <end position="511"/>
    </location>
</feature>
<dbReference type="InterPro" id="IPR038007">
    <property type="entry name" value="RBP-Jkappa_IPT"/>
</dbReference>
<keyword evidence="4" id="KW-0238">DNA-binding</keyword>
<accession>A0A068S897</accession>
<evidence type="ECO:0000256" key="5">
    <source>
        <dbReference type="ARBA" id="ARBA00023163"/>
    </source>
</evidence>
<dbReference type="SMART" id="SM01268">
    <property type="entry name" value="BTD"/>
    <property type="match status" value="1"/>
</dbReference>
<evidence type="ECO:0000256" key="1">
    <source>
        <dbReference type="ARBA" id="ARBA00004123"/>
    </source>
</evidence>
<dbReference type="GO" id="GO:0001228">
    <property type="term" value="F:DNA-binding transcription activator activity, RNA polymerase II-specific"/>
    <property type="evidence" value="ECO:0007669"/>
    <property type="project" value="InterPro"/>
</dbReference>